<dbReference type="InterPro" id="IPR040423">
    <property type="entry name" value="PEA_transferase"/>
</dbReference>
<feature type="transmembrane region" description="Helical" evidence="8">
    <location>
        <begin position="156"/>
        <end position="178"/>
    </location>
</feature>
<dbReference type="SUPFAM" id="SSF53649">
    <property type="entry name" value="Alkaline phosphatase-like"/>
    <property type="match status" value="1"/>
</dbReference>
<keyword evidence="3" id="KW-0997">Cell inner membrane</keyword>
<keyword evidence="4 11" id="KW-0808">Transferase</keyword>
<dbReference type="InterPro" id="IPR000917">
    <property type="entry name" value="Sulfatase_N"/>
</dbReference>
<keyword evidence="2" id="KW-1003">Cell membrane</keyword>
<dbReference type="EMBL" id="RJLM01000001">
    <property type="protein sequence ID" value="RWX57581.1"/>
    <property type="molecule type" value="Genomic_DNA"/>
</dbReference>
<comment type="subcellular location">
    <subcellularLocation>
        <location evidence="1">Cell inner membrane</location>
        <topology evidence="1">Multi-pass membrane protein</topology>
    </subcellularLocation>
</comment>
<feature type="transmembrane region" description="Helical" evidence="8">
    <location>
        <begin position="83"/>
        <end position="107"/>
    </location>
</feature>
<gene>
    <name evidence="11" type="ORF">EDI28_06080</name>
</gene>
<feature type="domain" description="Sulfatase N-terminal" evidence="9">
    <location>
        <begin position="243"/>
        <end position="532"/>
    </location>
</feature>
<evidence type="ECO:0000256" key="3">
    <source>
        <dbReference type="ARBA" id="ARBA00022519"/>
    </source>
</evidence>
<dbReference type="Pfam" id="PF08019">
    <property type="entry name" value="EptA_B_N"/>
    <property type="match status" value="1"/>
</dbReference>
<keyword evidence="5 8" id="KW-0812">Transmembrane</keyword>
<keyword evidence="7 8" id="KW-0472">Membrane</keyword>
<feature type="transmembrane region" description="Helical" evidence="8">
    <location>
        <begin position="50"/>
        <end position="71"/>
    </location>
</feature>
<evidence type="ECO:0000313" key="12">
    <source>
        <dbReference type="Proteomes" id="UP000287563"/>
    </source>
</evidence>
<protein>
    <submittedName>
        <fullName evidence="11">Phosphoethanolamine--lipid A transferase</fullName>
    </submittedName>
</protein>
<feature type="transmembrane region" description="Helical" evidence="8">
    <location>
        <begin position="12"/>
        <end position="30"/>
    </location>
</feature>
<dbReference type="AlphaFoldDB" id="A0A444JWX0"/>
<evidence type="ECO:0000313" key="11">
    <source>
        <dbReference type="EMBL" id="RWX57581.1"/>
    </source>
</evidence>
<evidence type="ECO:0000256" key="8">
    <source>
        <dbReference type="SAM" id="Phobius"/>
    </source>
</evidence>
<dbReference type="CDD" id="cd16017">
    <property type="entry name" value="LptA"/>
    <property type="match status" value="1"/>
</dbReference>
<dbReference type="InterPro" id="IPR017850">
    <property type="entry name" value="Alkaline_phosphatase_core_sf"/>
</dbReference>
<dbReference type="GO" id="GO:0009244">
    <property type="term" value="P:lipopolysaccharide core region biosynthetic process"/>
    <property type="evidence" value="ECO:0007669"/>
    <property type="project" value="TreeGrafter"/>
</dbReference>
<evidence type="ECO:0000256" key="7">
    <source>
        <dbReference type="ARBA" id="ARBA00023136"/>
    </source>
</evidence>
<evidence type="ECO:0000256" key="5">
    <source>
        <dbReference type="ARBA" id="ARBA00022692"/>
    </source>
</evidence>
<feature type="domain" description="Phosphoethanolamine transferase N-terminal" evidence="10">
    <location>
        <begin position="61"/>
        <end position="211"/>
    </location>
</feature>
<dbReference type="Proteomes" id="UP000287563">
    <property type="component" value="Unassembled WGS sequence"/>
</dbReference>
<sequence length="549" mass="62885">MNKIKRLLYFKEISFISLPLILALYFSLVVNFPILSELNSILSKLESVKIGFVLSIPLFFFAAFNFIFSLFSWPYFSRPFFTLLLIISSMVSYAMYNYGVIFDYGMIENIFETDTSEATSYLSDYSLLWTTLMGILPALAIWKIEIKNDKGPVRLVLMKTLSMIASLFIIAVIAFFFYKDYSSVGRNNSYLKKMIIPTHYVYSAVKYINNTYFSEPIEYQQIGLDAKQSDRAMAAAQFKPTLFVFVLGETARAKNYELNGYNRPTNQYTRDLDMISFQDVSSCGTATAVSVPCMYSAMPKRNYDKQVANSQDNFLDIMQRAGISLLWKENDGGDKDVAKHIPLQEIQRNVKNDLCNGNTCYDMALLENIDDDIEAMQGNRMLTMHLIGSHGPTYYQRYPKQKRFFTPDCPRSDIENCSQDEIVNTYDNTILYTDFVISQTIAKLKKLESKYNTALFYISDHGESLGENGLYLHGTPYSLAPDHQTKVPMMTWFSDGFKQSKNINTNCLKQAATQNSYSQDNIFHSMLGIMDVETEVYNAGMDIFSQCRN</sequence>
<feature type="transmembrane region" description="Helical" evidence="8">
    <location>
        <begin position="127"/>
        <end position="144"/>
    </location>
</feature>
<dbReference type="Pfam" id="PF00884">
    <property type="entry name" value="Sulfatase"/>
    <property type="match status" value="1"/>
</dbReference>
<evidence type="ECO:0000259" key="9">
    <source>
        <dbReference type="Pfam" id="PF00884"/>
    </source>
</evidence>
<name>A0A444JWX0_9GAMM</name>
<evidence type="ECO:0000259" key="10">
    <source>
        <dbReference type="Pfam" id="PF08019"/>
    </source>
</evidence>
<evidence type="ECO:0000256" key="6">
    <source>
        <dbReference type="ARBA" id="ARBA00022989"/>
    </source>
</evidence>
<comment type="caution">
    <text evidence="11">The sequence shown here is derived from an EMBL/GenBank/DDBJ whole genome shotgun (WGS) entry which is preliminary data.</text>
</comment>
<accession>A0A444JWX0</accession>
<dbReference type="GO" id="GO:0016776">
    <property type="term" value="F:phosphotransferase activity, phosphate group as acceptor"/>
    <property type="evidence" value="ECO:0007669"/>
    <property type="project" value="TreeGrafter"/>
</dbReference>
<dbReference type="InterPro" id="IPR058130">
    <property type="entry name" value="PEA_transf_C"/>
</dbReference>
<proteinExistence type="predicted"/>
<evidence type="ECO:0000256" key="1">
    <source>
        <dbReference type="ARBA" id="ARBA00004429"/>
    </source>
</evidence>
<keyword evidence="6 8" id="KW-1133">Transmembrane helix</keyword>
<dbReference type="OrthoDB" id="9786870at2"/>
<dbReference type="InterPro" id="IPR012549">
    <property type="entry name" value="EptA-like_N"/>
</dbReference>
<evidence type="ECO:0000256" key="2">
    <source>
        <dbReference type="ARBA" id="ARBA00022475"/>
    </source>
</evidence>
<evidence type="ECO:0000256" key="4">
    <source>
        <dbReference type="ARBA" id="ARBA00022679"/>
    </source>
</evidence>
<organism evidence="11 12">
    <name type="scientific">Photobacterium chitinilyticum</name>
    <dbReference type="NCBI Taxonomy" id="2485123"/>
    <lineage>
        <taxon>Bacteria</taxon>
        <taxon>Pseudomonadati</taxon>
        <taxon>Pseudomonadota</taxon>
        <taxon>Gammaproteobacteria</taxon>
        <taxon>Vibrionales</taxon>
        <taxon>Vibrionaceae</taxon>
        <taxon>Photobacterium</taxon>
    </lineage>
</organism>
<dbReference type="PANTHER" id="PTHR30443">
    <property type="entry name" value="INNER MEMBRANE PROTEIN"/>
    <property type="match status" value="1"/>
</dbReference>
<dbReference type="GO" id="GO:0005886">
    <property type="term" value="C:plasma membrane"/>
    <property type="evidence" value="ECO:0007669"/>
    <property type="project" value="UniProtKB-SubCell"/>
</dbReference>
<dbReference type="RefSeq" id="WP_128782888.1">
    <property type="nucleotide sequence ID" value="NZ_RJLM01000001.1"/>
</dbReference>
<dbReference type="NCBIfam" id="NF028537">
    <property type="entry name" value="P_eth_NH2_trans"/>
    <property type="match status" value="1"/>
</dbReference>
<reference evidence="11 12" key="1">
    <citation type="submission" date="2018-11" db="EMBL/GenBank/DDBJ databases">
        <title>Photobacterium sp. BEI247 sp. nov., a marine bacterium isolated from Yongle Blue Hole in the South China Sea.</title>
        <authorList>
            <person name="Wang X."/>
        </authorList>
    </citation>
    <scope>NUCLEOTIDE SEQUENCE [LARGE SCALE GENOMIC DNA]</scope>
    <source>
        <strain evidence="12">BEI247</strain>
    </source>
</reference>
<dbReference type="Gene3D" id="3.40.720.10">
    <property type="entry name" value="Alkaline Phosphatase, subunit A"/>
    <property type="match status" value="1"/>
</dbReference>
<dbReference type="PANTHER" id="PTHR30443:SF0">
    <property type="entry name" value="PHOSPHOETHANOLAMINE TRANSFERASE EPTA"/>
    <property type="match status" value="1"/>
</dbReference>
<keyword evidence="12" id="KW-1185">Reference proteome</keyword>